<name>A0A498J9P4_MALDO</name>
<organism evidence="2 3">
    <name type="scientific">Malus domestica</name>
    <name type="common">Apple</name>
    <name type="synonym">Pyrus malus</name>
    <dbReference type="NCBI Taxonomy" id="3750"/>
    <lineage>
        <taxon>Eukaryota</taxon>
        <taxon>Viridiplantae</taxon>
        <taxon>Streptophyta</taxon>
        <taxon>Embryophyta</taxon>
        <taxon>Tracheophyta</taxon>
        <taxon>Spermatophyta</taxon>
        <taxon>Magnoliopsida</taxon>
        <taxon>eudicotyledons</taxon>
        <taxon>Gunneridae</taxon>
        <taxon>Pentapetalae</taxon>
        <taxon>rosids</taxon>
        <taxon>fabids</taxon>
        <taxon>Rosales</taxon>
        <taxon>Rosaceae</taxon>
        <taxon>Amygdaloideae</taxon>
        <taxon>Maleae</taxon>
        <taxon>Malus</taxon>
    </lineage>
</organism>
<dbReference type="Proteomes" id="UP000290289">
    <property type="component" value="Chromosome 8"/>
</dbReference>
<dbReference type="AlphaFoldDB" id="A0A498J9P4"/>
<sequence length="77" mass="8435">MSTAGYSLAEAHVLRDLHKKKMKMEREERVESGTTKSGKTEMVQSKGCCSCCSWVLQKVRRSNVHGSSSAEAAENGT</sequence>
<keyword evidence="3" id="KW-1185">Reference proteome</keyword>
<accession>A0A498J9P4</accession>
<gene>
    <name evidence="2" type="ORF">DVH24_006799</name>
</gene>
<protein>
    <submittedName>
        <fullName evidence="2">Uncharacterized protein</fullName>
    </submittedName>
</protein>
<dbReference type="EMBL" id="RDQH01000334">
    <property type="protein sequence ID" value="RXH90854.1"/>
    <property type="molecule type" value="Genomic_DNA"/>
</dbReference>
<proteinExistence type="predicted"/>
<reference evidence="2 3" key="1">
    <citation type="submission" date="2018-10" db="EMBL/GenBank/DDBJ databases">
        <title>A high-quality apple genome assembly.</title>
        <authorList>
            <person name="Hu J."/>
        </authorList>
    </citation>
    <scope>NUCLEOTIDE SEQUENCE [LARGE SCALE GENOMIC DNA]</scope>
    <source>
        <strain evidence="3">cv. HFTH1</strain>
        <tissue evidence="2">Young leaf</tissue>
    </source>
</reference>
<evidence type="ECO:0000313" key="2">
    <source>
        <dbReference type="EMBL" id="RXH90854.1"/>
    </source>
</evidence>
<evidence type="ECO:0000256" key="1">
    <source>
        <dbReference type="SAM" id="MobiDB-lite"/>
    </source>
</evidence>
<evidence type="ECO:0000313" key="3">
    <source>
        <dbReference type="Proteomes" id="UP000290289"/>
    </source>
</evidence>
<feature type="region of interest" description="Disordered" evidence="1">
    <location>
        <begin position="16"/>
        <end position="39"/>
    </location>
</feature>
<comment type="caution">
    <text evidence="2">The sequence shown here is derived from an EMBL/GenBank/DDBJ whole genome shotgun (WGS) entry which is preliminary data.</text>
</comment>